<dbReference type="Proteomes" id="UP000001055">
    <property type="component" value="Unassembled WGS sequence"/>
</dbReference>
<keyword evidence="1" id="KW-0732">Signal</keyword>
<name>Q0UJ60_PHANO</name>
<accession>Q0UJ60</accession>
<feature type="chain" id="PRO_5004177865" evidence="1">
    <location>
        <begin position="19"/>
        <end position="74"/>
    </location>
</feature>
<proteinExistence type="predicted"/>
<dbReference type="VEuPathDB" id="FungiDB:JI435_428580"/>
<dbReference type="AlphaFoldDB" id="Q0UJ60"/>
<dbReference type="KEGG" id="pno:SNOG_08204"/>
<evidence type="ECO:0000313" key="2">
    <source>
        <dbReference type="EMBL" id="EAT84480.1"/>
    </source>
</evidence>
<dbReference type="RefSeq" id="XP_001798526.1">
    <property type="nucleotide sequence ID" value="XM_001798474.1"/>
</dbReference>
<dbReference type="GeneID" id="5975424"/>
<reference evidence="3" key="1">
    <citation type="journal article" date="2007" name="Plant Cell">
        <title>Dothideomycete-plant interactions illuminated by genome sequencing and EST analysis of the wheat pathogen Stagonospora nodorum.</title>
        <authorList>
            <person name="Hane J.K."/>
            <person name="Lowe R.G."/>
            <person name="Solomon P.S."/>
            <person name="Tan K.C."/>
            <person name="Schoch C.L."/>
            <person name="Spatafora J.W."/>
            <person name="Crous P.W."/>
            <person name="Kodira C."/>
            <person name="Birren B.W."/>
            <person name="Galagan J.E."/>
            <person name="Torriani S.F."/>
            <person name="McDonald B.A."/>
            <person name="Oliver R.P."/>
        </authorList>
    </citation>
    <scope>NUCLEOTIDE SEQUENCE [LARGE SCALE GENOMIC DNA]</scope>
    <source>
        <strain evidence="3">SN15 / ATCC MYA-4574 / FGSC 10173</strain>
    </source>
</reference>
<sequence>MHILNLTLFFAFVGAADANFQGCTPCRTVDARQCAGQGSEQRLEECVSDGTPYGGCWKKLQQCSCSKAGGAHCT</sequence>
<protein>
    <submittedName>
        <fullName evidence="2">Uncharacterized protein</fullName>
    </submittedName>
</protein>
<dbReference type="InParanoid" id="Q0UJ60"/>
<evidence type="ECO:0000256" key="1">
    <source>
        <dbReference type="SAM" id="SignalP"/>
    </source>
</evidence>
<feature type="signal peptide" evidence="1">
    <location>
        <begin position="1"/>
        <end position="18"/>
    </location>
</feature>
<organism evidence="2 3">
    <name type="scientific">Phaeosphaeria nodorum (strain SN15 / ATCC MYA-4574 / FGSC 10173)</name>
    <name type="common">Glume blotch fungus</name>
    <name type="synonym">Parastagonospora nodorum</name>
    <dbReference type="NCBI Taxonomy" id="321614"/>
    <lineage>
        <taxon>Eukaryota</taxon>
        <taxon>Fungi</taxon>
        <taxon>Dikarya</taxon>
        <taxon>Ascomycota</taxon>
        <taxon>Pezizomycotina</taxon>
        <taxon>Dothideomycetes</taxon>
        <taxon>Pleosporomycetidae</taxon>
        <taxon>Pleosporales</taxon>
        <taxon>Pleosporineae</taxon>
        <taxon>Phaeosphaeriaceae</taxon>
        <taxon>Parastagonospora</taxon>
    </lineage>
</organism>
<dbReference type="EMBL" id="CH445336">
    <property type="protein sequence ID" value="EAT84480.1"/>
    <property type="molecule type" value="Genomic_DNA"/>
</dbReference>
<evidence type="ECO:0000313" key="3">
    <source>
        <dbReference type="Proteomes" id="UP000001055"/>
    </source>
</evidence>
<gene>
    <name evidence="2" type="ORF">SNOG_08204</name>
</gene>